<keyword evidence="3" id="KW-1185">Reference proteome</keyword>
<evidence type="ECO:0000256" key="1">
    <source>
        <dbReference type="SAM" id="MobiDB-lite"/>
    </source>
</evidence>
<evidence type="ECO:0000313" key="3">
    <source>
        <dbReference type="Proteomes" id="UP001497444"/>
    </source>
</evidence>
<dbReference type="Proteomes" id="UP001497444">
    <property type="component" value="Chromosome 2"/>
</dbReference>
<protein>
    <submittedName>
        <fullName evidence="2">Uncharacterized protein</fullName>
    </submittedName>
</protein>
<organism evidence="2 3">
    <name type="scientific">Sphagnum jensenii</name>
    <dbReference type="NCBI Taxonomy" id="128206"/>
    <lineage>
        <taxon>Eukaryota</taxon>
        <taxon>Viridiplantae</taxon>
        <taxon>Streptophyta</taxon>
        <taxon>Embryophyta</taxon>
        <taxon>Bryophyta</taxon>
        <taxon>Sphagnophytina</taxon>
        <taxon>Sphagnopsida</taxon>
        <taxon>Sphagnales</taxon>
        <taxon>Sphagnaceae</taxon>
        <taxon>Sphagnum</taxon>
    </lineage>
</organism>
<name>A0ABP0WSI1_9BRYO</name>
<feature type="region of interest" description="Disordered" evidence="1">
    <location>
        <begin position="28"/>
        <end position="73"/>
    </location>
</feature>
<sequence length="239" mass="25779">MSSELSSTQDGVSISVATISGLNSQCTSWAHNGSREPSETSSELSAQDGVSSTSVATTSGLNSPTATAGGVEEAAAENDDVKVIVCLVDATDRMLTKYALNFAITECASRGDTIFLLGLLQGIPAVRTTGRTYPPPLLDSNLQQLISDTRRIKLEVKIGVGPAINEIIALGATWVILDSDMGIHRQKILEKTNCGLVEMTTDHSRKFTRIYNPSLRIRSQTPQQHLFSPTSCCFSRFRR</sequence>
<dbReference type="EMBL" id="OZ020097">
    <property type="protein sequence ID" value="CAK9268618.1"/>
    <property type="molecule type" value="Genomic_DNA"/>
</dbReference>
<gene>
    <name evidence="2" type="ORF">CSSPJE1EN1_LOCUS14096</name>
</gene>
<evidence type="ECO:0000313" key="2">
    <source>
        <dbReference type="EMBL" id="CAK9268618.1"/>
    </source>
</evidence>
<feature type="compositionally biased region" description="Polar residues" evidence="1">
    <location>
        <begin position="39"/>
        <end position="49"/>
    </location>
</feature>
<feature type="compositionally biased region" description="Low complexity" evidence="1">
    <location>
        <begin position="50"/>
        <end position="73"/>
    </location>
</feature>
<accession>A0ABP0WSI1</accession>
<proteinExistence type="predicted"/>
<reference evidence="2 3" key="1">
    <citation type="submission" date="2024-02" db="EMBL/GenBank/DDBJ databases">
        <authorList>
            <consortium name="ELIXIR-Norway"/>
            <consortium name="Elixir Norway"/>
        </authorList>
    </citation>
    <scope>NUCLEOTIDE SEQUENCE [LARGE SCALE GENOMIC DNA]</scope>
</reference>